<evidence type="ECO:0000313" key="2">
    <source>
        <dbReference type="EMBL" id="CAB4932076.1"/>
    </source>
</evidence>
<accession>A0A6J7IN14</accession>
<evidence type="ECO:0000256" key="1">
    <source>
        <dbReference type="SAM" id="Phobius"/>
    </source>
</evidence>
<organism evidence="2">
    <name type="scientific">freshwater metagenome</name>
    <dbReference type="NCBI Taxonomy" id="449393"/>
    <lineage>
        <taxon>unclassified sequences</taxon>
        <taxon>metagenomes</taxon>
        <taxon>ecological metagenomes</taxon>
    </lineage>
</organism>
<keyword evidence="1" id="KW-1133">Transmembrane helix</keyword>
<dbReference type="EMBL" id="CAFBMK010000171">
    <property type="protein sequence ID" value="CAB4932076.1"/>
    <property type="molecule type" value="Genomic_DNA"/>
</dbReference>
<sequence>MSSVVLVIALVVGVVALASGAWGAWLWWRFDARGSYWIAVRVTQTGALALALAAGAVWVSGADPTSWLFWLYSLMPVAISLVAEQLRLIAAEQVLERRGLDGAADVALLDEAGQRGVVREIVRREIGVMATSALVIAFLALRVTVERGGL</sequence>
<feature type="transmembrane region" description="Helical" evidence="1">
    <location>
        <begin position="40"/>
        <end position="61"/>
    </location>
</feature>
<keyword evidence="1" id="KW-0812">Transmembrane</keyword>
<feature type="transmembrane region" description="Helical" evidence="1">
    <location>
        <begin position="126"/>
        <end position="145"/>
    </location>
</feature>
<name>A0A6J7IN14_9ZZZZ</name>
<protein>
    <submittedName>
        <fullName evidence="2">Unannotated protein</fullName>
    </submittedName>
</protein>
<proteinExistence type="predicted"/>
<keyword evidence="1" id="KW-0472">Membrane</keyword>
<dbReference type="AlphaFoldDB" id="A0A6J7IN14"/>
<feature type="transmembrane region" description="Helical" evidence="1">
    <location>
        <begin position="6"/>
        <end position="28"/>
    </location>
</feature>
<reference evidence="2" key="1">
    <citation type="submission" date="2020-05" db="EMBL/GenBank/DDBJ databases">
        <authorList>
            <person name="Chiriac C."/>
            <person name="Salcher M."/>
            <person name="Ghai R."/>
            <person name="Kavagutti S V."/>
        </authorList>
    </citation>
    <scope>NUCLEOTIDE SEQUENCE</scope>
</reference>
<gene>
    <name evidence="2" type="ORF">UFOPK3564_02430</name>
</gene>
<feature type="transmembrane region" description="Helical" evidence="1">
    <location>
        <begin position="67"/>
        <end position="90"/>
    </location>
</feature>